<keyword evidence="4" id="KW-0479">Metal-binding</keyword>
<dbReference type="InterPro" id="IPR038005">
    <property type="entry name" value="RX-like_CC"/>
</dbReference>
<dbReference type="InterPro" id="IPR027806">
    <property type="entry name" value="HARBI1_dom"/>
</dbReference>
<protein>
    <submittedName>
        <fullName evidence="15">Putative disease resistance RPP13-like protein 1</fullName>
    </submittedName>
</protein>
<evidence type="ECO:0000256" key="8">
    <source>
        <dbReference type="ARBA" id="ARBA00022840"/>
    </source>
</evidence>
<reference evidence="15" key="1">
    <citation type="submission" date="2015-06" db="UniProtKB">
        <authorList>
            <consortium name="EnsemblPlants"/>
        </authorList>
    </citation>
    <scope>IDENTIFICATION</scope>
</reference>
<feature type="domain" description="Disease resistance R13L4/SHOC-2-like LRR" evidence="14">
    <location>
        <begin position="699"/>
        <end position="1020"/>
    </location>
</feature>
<dbReference type="InterPro" id="IPR055414">
    <property type="entry name" value="LRR_R13L4/SHOC2-like"/>
</dbReference>
<keyword evidence="9" id="KW-0175">Coiled coil</keyword>
<dbReference type="PANTHER" id="PTHR36766">
    <property type="entry name" value="PLANT BROAD-SPECTRUM MILDEW RESISTANCE PROTEIN RPW8"/>
    <property type="match status" value="1"/>
</dbReference>
<evidence type="ECO:0000259" key="13">
    <source>
        <dbReference type="Pfam" id="PF23559"/>
    </source>
</evidence>
<dbReference type="GO" id="GO:0043531">
    <property type="term" value="F:ADP binding"/>
    <property type="evidence" value="ECO:0007669"/>
    <property type="project" value="InterPro"/>
</dbReference>
<keyword evidence="8" id="KW-0067">ATP-binding</keyword>
<dbReference type="InterPro" id="IPR041118">
    <property type="entry name" value="Rx_N"/>
</dbReference>
<dbReference type="Gene3D" id="1.20.5.4130">
    <property type="match status" value="1"/>
</dbReference>
<dbReference type="SMART" id="SM00369">
    <property type="entry name" value="LRR_TYP"/>
    <property type="match status" value="4"/>
</dbReference>
<evidence type="ECO:0000256" key="3">
    <source>
        <dbReference type="ARBA" id="ARBA00022614"/>
    </source>
</evidence>
<comment type="cofactor">
    <cofactor evidence="1">
        <name>a divalent metal cation</name>
        <dbReference type="ChEBI" id="CHEBI:60240"/>
    </cofactor>
</comment>
<feature type="domain" description="DDE Tnp4" evidence="11">
    <location>
        <begin position="1335"/>
        <end position="1476"/>
    </location>
</feature>
<dbReference type="PRINTS" id="PR00364">
    <property type="entry name" value="DISEASERSIST"/>
</dbReference>
<evidence type="ECO:0000259" key="12">
    <source>
        <dbReference type="Pfam" id="PF18052"/>
    </source>
</evidence>
<dbReference type="Gene3D" id="1.10.8.430">
    <property type="entry name" value="Helical domain of apoptotic protease-activating factors"/>
    <property type="match status" value="1"/>
</dbReference>
<dbReference type="PANTHER" id="PTHR36766:SF36">
    <property type="entry name" value="AAA+ ATPASE DOMAIN-CONTAINING PROTEIN"/>
    <property type="match status" value="1"/>
</dbReference>
<dbReference type="Gene3D" id="1.10.10.10">
    <property type="entry name" value="Winged helix-like DNA-binding domain superfamily/Winged helix DNA-binding domain"/>
    <property type="match status" value="1"/>
</dbReference>
<dbReference type="InterPro" id="IPR027417">
    <property type="entry name" value="P-loop_NTPase"/>
</dbReference>
<dbReference type="Gene3D" id="3.40.50.300">
    <property type="entry name" value="P-loop containing nucleotide triphosphate hydrolases"/>
    <property type="match status" value="1"/>
</dbReference>
<evidence type="ECO:0000313" key="15">
    <source>
        <dbReference type="EnsemblPlants" id="EMT28736"/>
    </source>
</evidence>
<dbReference type="InterPro" id="IPR058922">
    <property type="entry name" value="WHD_DRP"/>
</dbReference>
<dbReference type="Pfam" id="PF23559">
    <property type="entry name" value="WHD_DRP"/>
    <property type="match status" value="1"/>
</dbReference>
<dbReference type="GO" id="GO:0006952">
    <property type="term" value="P:defense response"/>
    <property type="evidence" value="ECO:0007669"/>
    <property type="project" value="UniProtKB-KW"/>
</dbReference>
<dbReference type="GO" id="GO:0051707">
    <property type="term" value="P:response to other organism"/>
    <property type="evidence" value="ECO:0007669"/>
    <property type="project" value="UniProtKB-ARBA"/>
</dbReference>
<dbReference type="Pfam" id="PF23598">
    <property type="entry name" value="LRR_14"/>
    <property type="match status" value="1"/>
</dbReference>
<dbReference type="InterPro" id="IPR036388">
    <property type="entry name" value="WH-like_DNA-bd_sf"/>
</dbReference>
<dbReference type="InterPro" id="IPR002182">
    <property type="entry name" value="NB-ARC"/>
</dbReference>
<dbReference type="Pfam" id="PF00931">
    <property type="entry name" value="NB-ARC"/>
    <property type="match status" value="1"/>
</dbReference>
<keyword evidence="5" id="KW-0677">Repeat</keyword>
<keyword evidence="7" id="KW-0611">Plant defense</keyword>
<dbReference type="SUPFAM" id="SSF52540">
    <property type="entry name" value="P-loop containing nucleoside triphosphate hydrolases"/>
    <property type="match status" value="2"/>
</dbReference>
<keyword evidence="3" id="KW-0433">Leucine-rich repeat</keyword>
<name>M8CY39_AEGTA</name>
<feature type="domain" description="Disease resistance protein winged helix" evidence="13">
    <location>
        <begin position="564"/>
        <end position="629"/>
    </location>
</feature>
<dbReference type="Pfam" id="PF13359">
    <property type="entry name" value="DDE_Tnp_4"/>
    <property type="match status" value="1"/>
</dbReference>
<dbReference type="EnsemblPlants" id="EMT28736">
    <property type="protein sequence ID" value="EMT28736"/>
    <property type="gene ID" value="F775_11385"/>
</dbReference>
<evidence type="ECO:0000256" key="4">
    <source>
        <dbReference type="ARBA" id="ARBA00022723"/>
    </source>
</evidence>
<dbReference type="Pfam" id="PF18052">
    <property type="entry name" value="Rx_N"/>
    <property type="match status" value="1"/>
</dbReference>
<dbReference type="Gene3D" id="3.80.10.10">
    <property type="entry name" value="Ribonuclease Inhibitor"/>
    <property type="match status" value="2"/>
</dbReference>
<dbReference type="InterPro" id="IPR042197">
    <property type="entry name" value="Apaf_helical"/>
</dbReference>
<evidence type="ECO:0000256" key="2">
    <source>
        <dbReference type="ARBA" id="ARBA00008894"/>
    </source>
</evidence>
<feature type="domain" description="NB-ARC" evidence="10">
    <location>
        <begin position="185"/>
        <end position="347"/>
    </location>
</feature>
<sequence>MTMVLDAFASYLQNVLTEMVSEEVHMLLGVTTEIKKMDVKLKDLKYFLADADRRNITDESVQEWVAQLKRAMYEATDILDLCQLKAMEHGPSTADVGCFNPLLFCMRNPSHAHDIGTRIKVLNQNLDDIKERSAAFSFIHLGSSEDHNSKVQASHSRNKRRDTSGVFDRSAVVGEKIEEDTRKMVEIMLSEKKGNTNIIVVAVVGVGGIGKTTLAHNVFNDEALNNKFEKTIWLSINKDFDEVELLRTIITQAGGEHGGNKALAVLQPILITTLKGKKLFLVLDDVWNHGAWDDVLKTPLTNVLAPGSRVLVTTRDETVARRMKAVLPYHHVDKLGEEDAWSLLKKQSCLAGGINKSTLSGTVLFHNMKRGNRQNDTKVARGCSPAGDSPAQGCAQRRVCRAMVFGGGRTDWGGAASWCHGLWVAALSLLMGGGSSNVVEVVAVRTKGCSRAAVGCRGLRPPPCSWAGVAAIILSETDEREIDMLKDIGVQIIAKCDGLPLAVKIMGGLLCQKDKKHREWEMVLDDSIWSISGLPEELNHAVYLSYEDLSSCAKQCFLHYSLLPKTAVFYRDEIIGMWVSEGFFHGTSDDLEELGSKYYKELILRNLIEPDTEYIDQCVCNMHDVVCSFAQFVARDEALAAHSGETNIVSKLSVHEFLRISLESKGSESDGLNWSSLQAQKTLRVLISVGFVNIKPGDSLVHFPCLRTLYIYSAHVVALLESMHELKHLRYLSLENTDISSLPDSIGKMKLLQYISLSGCQQIVKLPPSIVKLGQLRYLNFIGTSIKGIPRGFCALTNLRIVLDFPAQVDGDWCSLEELGPLSRLKKLQLDRLENITASSSAAKAKLSDKVHLTNLVLSCASILGDDRLIKEEDGVCEEEQQQVEKVFDELCPPPRLEYLDIRGYFGRWLPRWMMSSSVVPLKSLRIMFICDLACCTQLPDGLCQLPYLEFIQIKRAPAIKRVGPEFMQSYHQHSPHPSQMVAAFPRLHKMELIGMVEWEEWEWEEQVQAFPVLQQLLLKHCKLKCLPPGLASQARALNKLSIYYVHSLISLENFPSLVELYLGDNLDLEMITNLPRLQKLTTENCPKLKVLEGVPALQRLVLSYNDMETIPEYMGGINPRHLELYCSLALLASMAAGQSGHVWEKFSHVEHVKAYAREGDNSRKWYVFYTAKPYSLETNVSHFFMSRGTLTSFEGAQRFESFFKMTRKTFSYICSLVMGPSMEDMNSYTFVDGRVLSLEDRVAVALRRLQSSEPTESIASSVGVNESIILLVTERFVDTVCERADHHTGWPDCSEKDEIKSKFDKIHNMHNCCGVICTTHIPFGPNCNHEKNDIAVIQFIVDATKRFRNIWLGPAGSMNKSSLLKDSEIFKECAKGGWLNGNKLKVALDGSEVGEYIIGDAGYPLLPWLLTPYQEEELSDSKAEFNRRHSAATTSALKVLTRLKDTWQYLQGEMLCPFNPYSLDKVIYACCMLHNIVIEMEDDAAMLSTKRRNYSKEVRQIAKEDVVRARDMLSQHFLDSGSSKLGGELT</sequence>
<evidence type="ECO:0000256" key="9">
    <source>
        <dbReference type="ARBA" id="ARBA00023054"/>
    </source>
</evidence>
<keyword evidence="6" id="KW-0547">Nucleotide-binding</keyword>
<evidence type="ECO:0000256" key="6">
    <source>
        <dbReference type="ARBA" id="ARBA00022741"/>
    </source>
</evidence>
<proteinExistence type="inferred from homology"/>
<evidence type="ECO:0000259" key="11">
    <source>
        <dbReference type="Pfam" id="PF13359"/>
    </source>
</evidence>
<dbReference type="GO" id="GO:0046872">
    <property type="term" value="F:metal ion binding"/>
    <property type="evidence" value="ECO:0007669"/>
    <property type="project" value="UniProtKB-KW"/>
</dbReference>
<dbReference type="InterPro" id="IPR003591">
    <property type="entry name" value="Leu-rich_rpt_typical-subtyp"/>
</dbReference>
<dbReference type="SUPFAM" id="SSF52058">
    <property type="entry name" value="L domain-like"/>
    <property type="match status" value="1"/>
</dbReference>
<evidence type="ECO:0000259" key="10">
    <source>
        <dbReference type="Pfam" id="PF00931"/>
    </source>
</evidence>
<organism evidence="15">
    <name type="scientific">Aegilops tauschii</name>
    <name type="common">Tausch's goatgrass</name>
    <name type="synonym">Aegilops squarrosa</name>
    <dbReference type="NCBI Taxonomy" id="37682"/>
    <lineage>
        <taxon>Eukaryota</taxon>
        <taxon>Viridiplantae</taxon>
        <taxon>Streptophyta</taxon>
        <taxon>Embryophyta</taxon>
        <taxon>Tracheophyta</taxon>
        <taxon>Spermatophyta</taxon>
        <taxon>Magnoliopsida</taxon>
        <taxon>Liliopsida</taxon>
        <taxon>Poales</taxon>
        <taxon>Poaceae</taxon>
        <taxon>BOP clade</taxon>
        <taxon>Pooideae</taxon>
        <taxon>Triticodae</taxon>
        <taxon>Triticeae</taxon>
        <taxon>Triticinae</taxon>
        <taxon>Aegilops</taxon>
    </lineage>
</organism>
<dbReference type="SUPFAM" id="SSF52047">
    <property type="entry name" value="RNI-like"/>
    <property type="match status" value="1"/>
</dbReference>
<comment type="similarity">
    <text evidence="2">Belongs to the disease resistance NB-LRR family.</text>
</comment>
<evidence type="ECO:0000256" key="7">
    <source>
        <dbReference type="ARBA" id="ARBA00022821"/>
    </source>
</evidence>
<dbReference type="CDD" id="cd14798">
    <property type="entry name" value="RX-CC_like"/>
    <property type="match status" value="1"/>
</dbReference>
<evidence type="ECO:0000256" key="1">
    <source>
        <dbReference type="ARBA" id="ARBA00001968"/>
    </source>
</evidence>
<accession>M8CY39</accession>
<dbReference type="InterPro" id="IPR032675">
    <property type="entry name" value="LRR_dom_sf"/>
</dbReference>
<feature type="domain" description="Disease resistance N-terminal" evidence="12">
    <location>
        <begin position="10"/>
        <end position="90"/>
    </location>
</feature>
<evidence type="ECO:0000259" key="14">
    <source>
        <dbReference type="Pfam" id="PF23598"/>
    </source>
</evidence>
<dbReference type="GO" id="GO:0005524">
    <property type="term" value="F:ATP binding"/>
    <property type="evidence" value="ECO:0007669"/>
    <property type="project" value="UniProtKB-KW"/>
</dbReference>
<evidence type="ECO:0000256" key="5">
    <source>
        <dbReference type="ARBA" id="ARBA00022737"/>
    </source>
</evidence>